<dbReference type="PROSITE" id="PS50808">
    <property type="entry name" value="ZF_BED"/>
    <property type="match status" value="1"/>
</dbReference>
<dbReference type="GO" id="GO:0008270">
    <property type="term" value="F:zinc ion binding"/>
    <property type="evidence" value="ECO:0007669"/>
    <property type="project" value="UniProtKB-KW"/>
</dbReference>
<organism evidence="9">
    <name type="scientific">Echinostoma caproni</name>
    <dbReference type="NCBI Taxonomy" id="27848"/>
    <lineage>
        <taxon>Eukaryota</taxon>
        <taxon>Metazoa</taxon>
        <taxon>Spiralia</taxon>
        <taxon>Lophotrochozoa</taxon>
        <taxon>Platyhelminthes</taxon>
        <taxon>Trematoda</taxon>
        <taxon>Digenea</taxon>
        <taxon>Plagiorchiida</taxon>
        <taxon>Echinostomata</taxon>
        <taxon>Echinostomatoidea</taxon>
        <taxon>Echinostomatidae</taxon>
        <taxon>Echinostoma</taxon>
    </lineage>
</organism>
<accession>A0A183A9J6</accession>
<evidence type="ECO:0000256" key="1">
    <source>
        <dbReference type="ARBA" id="ARBA00022723"/>
    </source>
</evidence>
<dbReference type="OrthoDB" id="117690at2759"/>
<feature type="domain" description="BED-type" evidence="6">
    <location>
        <begin position="50"/>
        <end position="109"/>
    </location>
</feature>
<evidence type="ECO:0000313" key="9">
    <source>
        <dbReference type="WBParaSite" id="ECPE_0000363401-mRNA-1"/>
    </source>
</evidence>
<keyword evidence="2 4" id="KW-0863">Zinc-finger</keyword>
<dbReference type="EMBL" id="UZAN01040564">
    <property type="protein sequence ID" value="VDP70082.1"/>
    <property type="molecule type" value="Genomic_DNA"/>
</dbReference>
<keyword evidence="8" id="KW-1185">Reference proteome</keyword>
<feature type="compositionally biased region" description="Basic and acidic residues" evidence="5">
    <location>
        <begin position="103"/>
        <end position="113"/>
    </location>
</feature>
<dbReference type="SMART" id="SM00614">
    <property type="entry name" value="ZnF_BED"/>
    <property type="match status" value="1"/>
</dbReference>
<dbReference type="WBParaSite" id="ECPE_0000363401-mRNA-1">
    <property type="protein sequence ID" value="ECPE_0000363401-mRNA-1"/>
    <property type="gene ID" value="ECPE_0000363401"/>
</dbReference>
<dbReference type="AlphaFoldDB" id="A0A183A9J6"/>
<reference evidence="9" key="1">
    <citation type="submission" date="2016-06" db="UniProtKB">
        <authorList>
            <consortium name="WormBaseParasite"/>
        </authorList>
    </citation>
    <scope>IDENTIFICATION</scope>
</reference>
<evidence type="ECO:0000256" key="5">
    <source>
        <dbReference type="SAM" id="MobiDB-lite"/>
    </source>
</evidence>
<evidence type="ECO:0000256" key="4">
    <source>
        <dbReference type="PROSITE-ProRule" id="PRU00027"/>
    </source>
</evidence>
<dbReference type="Pfam" id="PF02892">
    <property type="entry name" value="zf-BED"/>
    <property type="match status" value="1"/>
</dbReference>
<gene>
    <name evidence="7" type="ORF">ECPE_LOCUS3631</name>
</gene>
<dbReference type="Proteomes" id="UP000272942">
    <property type="component" value="Unassembled WGS sequence"/>
</dbReference>
<feature type="region of interest" description="Disordered" evidence="5">
    <location>
        <begin position="103"/>
        <end position="182"/>
    </location>
</feature>
<dbReference type="InterPro" id="IPR036236">
    <property type="entry name" value="Znf_C2H2_sf"/>
</dbReference>
<name>A0A183A9J6_9TREM</name>
<proteinExistence type="predicted"/>
<evidence type="ECO:0000259" key="6">
    <source>
        <dbReference type="PROSITE" id="PS50808"/>
    </source>
</evidence>
<dbReference type="InterPro" id="IPR003656">
    <property type="entry name" value="Znf_BED"/>
</dbReference>
<reference evidence="7 8" key="2">
    <citation type="submission" date="2018-11" db="EMBL/GenBank/DDBJ databases">
        <authorList>
            <consortium name="Pathogen Informatics"/>
        </authorList>
    </citation>
    <scope>NUCLEOTIDE SEQUENCE [LARGE SCALE GENOMIC DNA]</scope>
    <source>
        <strain evidence="7 8">Egypt</strain>
    </source>
</reference>
<sequence length="217" mass="23206">MSTPSLTSSTGKNGKCAEKSTSKSSTMKLSPGMTRAGKSPGAMNGTKACAKKSFVWKYFRHPEMAGGLTDRSRTQCVLCDSQLAFNASGTTTTMLNHLKSRHGDVAEQEETARRHVRPCKSTSASTMDLLGSTDSSEAHGRGSFGRTLSGVTAGRLARSPLTIGQRGRPPGPNRRTKCSKMSDSTDYLQYSGMLQPGQIKPENTPLFPVSARSVLRA</sequence>
<keyword evidence="3" id="KW-0862">Zinc</keyword>
<feature type="compositionally biased region" description="Polar residues" evidence="5">
    <location>
        <begin position="1"/>
        <end position="12"/>
    </location>
</feature>
<evidence type="ECO:0000313" key="7">
    <source>
        <dbReference type="EMBL" id="VDP70082.1"/>
    </source>
</evidence>
<feature type="region of interest" description="Disordered" evidence="5">
    <location>
        <begin position="1"/>
        <end position="45"/>
    </location>
</feature>
<dbReference type="SUPFAM" id="SSF57667">
    <property type="entry name" value="beta-beta-alpha zinc fingers"/>
    <property type="match status" value="1"/>
</dbReference>
<keyword evidence="1" id="KW-0479">Metal-binding</keyword>
<evidence type="ECO:0000256" key="2">
    <source>
        <dbReference type="ARBA" id="ARBA00022771"/>
    </source>
</evidence>
<evidence type="ECO:0000313" key="8">
    <source>
        <dbReference type="Proteomes" id="UP000272942"/>
    </source>
</evidence>
<evidence type="ECO:0000256" key="3">
    <source>
        <dbReference type="ARBA" id="ARBA00022833"/>
    </source>
</evidence>
<dbReference type="GO" id="GO:0003677">
    <property type="term" value="F:DNA binding"/>
    <property type="evidence" value="ECO:0007669"/>
    <property type="project" value="InterPro"/>
</dbReference>
<protein>
    <submittedName>
        <fullName evidence="9">BED-type domain-containing protein</fullName>
    </submittedName>
</protein>